<evidence type="ECO:0000256" key="3">
    <source>
        <dbReference type="ARBA" id="ARBA00022741"/>
    </source>
</evidence>
<dbReference type="InterPro" id="IPR039421">
    <property type="entry name" value="Type_1_exporter"/>
</dbReference>
<dbReference type="InterPro" id="IPR003439">
    <property type="entry name" value="ABC_transporter-like_ATP-bd"/>
</dbReference>
<dbReference type="PROSITE" id="PS50990">
    <property type="entry name" value="PEPTIDASE_C39"/>
    <property type="match status" value="1"/>
</dbReference>
<evidence type="ECO:0000313" key="13">
    <source>
        <dbReference type="Proteomes" id="UP000375525"/>
    </source>
</evidence>
<keyword evidence="5 12" id="KW-0067">ATP-binding</keyword>
<dbReference type="InterPro" id="IPR036640">
    <property type="entry name" value="ABC1_TM_sf"/>
</dbReference>
<evidence type="ECO:0000313" key="12">
    <source>
        <dbReference type="EMBL" id="VVP60923.1"/>
    </source>
</evidence>
<dbReference type="Pfam" id="PF00005">
    <property type="entry name" value="ABC_tran"/>
    <property type="match status" value="1"/>
</dbReference>
<feature type="domain" description="Peptidase C39" evidence="11">
    <location>
        <begin position="18"/>
        <end position="139"/>
    </location>
</feature>
<dbReference type="PROSITE" id="PS50929">
    <property type="entry name" value="ABC_TM1F"/>
    <property type="match status" value="1"/>
</dbReference>
<dbReference type="SUPFAM" id="SSF90123">
    <property type="entry name" value="ABC transporter transmembrane region"/>
    <property type="match status" value="1"/>
</dbReference>
<keyword evidence="3" id="KW-0547">Nucleotide-binding</keyword>
<dbReference type="InterPro" id="IPR003593">
    <property type="entry name" value="AAA+_ATPase"/>
</dbReference>
<sequence>MSEAIERGSPDIQVKASRSYSLDPLRDGLVLLCRQFGRTASIAELGEGLALEKGRLPLNLAPRALRRVGLTARVLDVPLMAISSTLLPVLLQLRDGQNLVLVERQGEDFIVLDSNSGGGQRTLSLLELEAEYSGSAVFARPQYRPDGRAGNYASEPAEHWLKGPLKACWRAYAATGVAALMTNLLAISSALFAMQVYDRVVPNDAFDTLWILTSGVVLAMLLEFVLRSLRAHILDVTGKRLDLHLSSLLFNQVLQIRLQSKPKSVGAFSTQIREFESVREFFTSSTAATISDLPFVFLFLVAIILIGGSVVWVPLLAILLMLLPGLLAQKKLAHLSRQNLRQGAVKNGVLFEAIENLETVKATRAQGRLLHQWEMLTAELSQSAVNSRSLTAVLSHGALLIQQLGYVGVMIVGVYQISDGEMTIGALIACSLLAARTIAPMGQMAGLLARWQHVKVAMEGLDGLMNAPTERPAGRRFAHVGRLQGHYSIEKLQLRYQADGPPALDIAQLEIKPGEHVALLGGNGSGKSTLLRLLSGLTTADQGSVLLDHLGIGQIDPTGLSQNIGYLPQDTVLFYGTLRDNLSPDNAEQSDEELFAALDGVGLGNFVRAHPLGLDMLLEGNASVSGGQRQAIGLTRLLLQDPRIVLLDEPTAAFDQESEAHVIRYLQGWLEGRTLILSTHKRALLALTERALVLRQGKLVMDGPLSSVVSGNQVNVTKDLV</sequence>
<evidence type="ECO:0000256" key="1">
    <source>
        <dbReference type="ARBA" id="ARBA00004651"/>
    </source>
</evidence>
<dbReference type="GO" id="GO:0008233">
    <property type="term" value="F:peptidase activity"/>
    <property type="evidence" value="ECO:0007669"/>
    <property type="project" value="InterPro"/>
</dbReference>
<dbReference type="GO" id="GO:0015421">
    <property type="term" value="F:ABC-type oligopeptide transporter activity"/>
    <property type="evidence" value="ECO:0007669"/>
    <property type="project" value="TreeGrafter"/>
</dbReference>
<dbReference type="Gene3D" id="3.90.70.10">
    <property type="entry name" value="Cysteine proteinases"/>
    <property type="match status" value="1"/>
</dbReference>
<name>A0A5E7QPV4_PSEFL</name>
<dbReference type="GO" id="GO:0005524">
    <property type="term" value="F:ATP binding"/>
    <property type="evidence" value="ECO:0007669"/>
    <property type="project" value="UniProtKB-KW"/>
</dbReference>
<dbReference type="GO" id="GO:0005886">
    <property type="term" value="C:plasma membrane"/>
    <property type="evidence" value="ECO:0007669"/>
    <property type="project" value="UniProtKB-SubCell"/>
</dbReference>
<dbReference type="PANTHER" id="PTHR43394">
    <property type="entry name" value="ATP-DEPENDENT PERMEASE MDL1, MITOCHONDRIAL"/>
    <property type="match status" value="1"/>
</dbReference>
<dbReference type="SMART" id="SM00382">
    <property type="entry name" value="AAA"/>
    <property type="match status" value="1"/>
</dbReference>
<evidence type="ECO:0000256" key="8">
    <source>
        <dbReference type="SAM" id="Phobius"/>
    </source>
</evidence>
<feature type="domain" description="ABC transporter" evidence="9">
    <location>
        <begin position="489"/>
        <end position="721"/>
    </location>
</feature>
<dbReference type="PROSITE" id="PS50893">
    <property type="entry name" value="ABC_TRANSPORTER_2"/>
    <property type="match status" value="1"/>
</dbReference>
<dbReference type="GO" id="GO:0016887">
    <property type="term" value="F:ATP hydrolysis activity"/>
    <property type="evidence" value="ECO:0007669"/>
    <property type="project" value="InterPro"/>
</dbReference>
<dbReference type="SUPFAM" id="SSF52540">
    <property type="entry name" value="P-loop containing nucleoside triphosphate hydrolases"/>
    <property type="match status" value="1"/>
</dbReference>
<feature type="transmembrane region" description="Helical" evidence="8">
    <location>
        <begin position="295"/>
        <end position="328"/>
    </location>
</feature>
<dbReference type="Gene3D" id="1.20.1560.10">
    <property type="entry name" value="ABC transporter type 1, transmembrane domain"/>
    <property type="match status" value="1"/>
</dbReference>
<evidence type="ECO:0000256" key="4">
    <source>
        <dbReference type="ARBA" id="ARBA00022801"/>
    </source>
</evidence>
<comment type="subcellular location">
    <subcellularLocation>
        <location evidence="1">Cell membrane</location>
        <topology evidence="1">Multi-pass membrane protein</topology>
    </subcellularLocation>
</comment>
<dbReference type="AlphaFoldDB" id="A0A5E7QPV4"/>
<proteinExistence type="predicted"/>
<keyword evidence="4" id="KW-0378">Hydrolase</keyword>
<gene>
    <name evidence="12" type="primary">apxIB_3</name>
    <name evidence="12" type="ORF">PS880_06225</name>
</gene>
<accession>A0A5E7QPV4</accession>
<dbReference type="PANTHER" id="PTHR43394:SF1">
    <property type="entry name" value="ATP-BINDING CASSETTE SUB-FAMILY B MEMBER 10, MITOCHONDRIAL"/>
    <property type="match status" value="1"/>
</dbReference>
<keyword evidence="6 8" id="KW-1133">Transmembrane helix</keyword>
<evidence type="ECO:0000256" key="5">
    <source>
        <dbReference type="ARBA" id="ARBA00022840"/>
    </source>
</evidence>
<dbReference type="Gene3D" id="3.40.50.300">
    <property type="entry name" value="P-loop containing nucleotide triphosphate hydrolases"/>
    <property type="match status" value="1"/>
</dbReference>
<evidence type="ECO:0000259" key="10">
    <source>
        <dbReference type="PROSITE" id="PS50929"/>
    </source>
</evidence>
<protein>
    <submittedName>
        <fullName evidence="12">Toxin RTX-I translocation ATP-binding protein</fullName>
    </submittedName>
</protein>
<evidence type="ECO:0000259" key="9">
    <source>
        <dbReference type="PROSITE" id="PS50893"/>
    </source>
</evidence>
<dbReference type="GO" id="GO:0006508">
    <property type="term" value="P:proteolysis"/>
    <property type="evidence" value="ECO:0007669"/>
    <property type="project" value="InterPro"/>
</dbReference>
<organism evidence="12 13">
    <name type="scientific">Pseudomonas fluorescens</name>
    <dbReference type="NCBI Taxonomy" id="294"/>
    <lineage>
        <taxon>Bacteria</taxon>
        <taxon>Pseudomonadati</taxon>
        <taxon>Pseudomonadota</taxon>
        <taxon>Gammaproteobacteria</taxon>
        <taxon>Pseudomonadales</taxon>
        <taxon>Pseudomonadaceae</taxon>
        <taxon>Pseudomonas</taxon>
    </lineage>
</organism>
<feature type="domain" description="ABC transmembrane type-1" evidence="10">
    <location>
        <begin position="173"/>
        <end position="453"/>
    </location>
</feature>
<dbReference type="Proteomes" id="UP000375525">
    <property type="component" value="Unassembled WGS sequence"/>
</dbReference>
<dbReference type="InterPro" id="IPR017750">
    <property type="entry name" value="ATPase_T1SS"/>
</dbReference>
<dbReference type="InterPro" id="IPR027417">
    <property type="entry name" value="P-loop_NTPase"/>
</dbReference>
<reference evidence="12 13" key="1">
    <citation type="submission" date="2019-09" db="EMBL/GenBank/DDBJ databases">
        <authorList>
            <person name="Chandra G."/>
            <person name="Truman W A."/>
        </authorList>
    </citation>
    <scope>NUCLEOTIDE SEQUENCE [LARGE SCALE GENOMIC DNA]</scope>
    <source>
        <strain evidence="12">PS880</strain>
    </source>
</reference>
<feature type="transmembrane region" description="Helical" evidence="8">
    <location>
        <begin position="209"/>
        <end position="229"/>
    </location>
</feature>
<dbReference type="NCBIfam" id="TIGR03375">
    <property type="entry name" value="type_I_sec_LssB"/>
    <property type="match status" value="1"/>
</dbReference>
<dbReference type="InterPro" id="IPR005074">
    <property type="entry name" value="Peptidase_C39"/>
</dbReference>
<keyword evidence="7 8" id="KW-0472">Membrane</keyword>
<evidence type="ECO:0000256" key="2">
    <source>
        <dbReference type="ARBA" id="ARBA00022692"/>
    </source>
</evidence>
<evidence type="ECO:0000256" key="7">
    <source>
        <dbReference type="ARBA" id="ARBA00023136"/>
    </source>
</evidence>
<dbReference type="Pfam" id="PF00664">
    <property type="entry name" value="ABC_membrane"/>
    <property type="match status" value="1"/>
</dbReference>
<dbReference type="RefSeq" id="WP_150782800.1">
    <property type="nucleotide sequence ID" value="NZ_CABVIH010000061.1"/>
</dbReference>
<evidence type="ECO:0000259" key="11">
    <source>
        <dbReference type="PROSITE" id="PS50990"/>
    </source>
</evidence>
<feature type="transmembrane region" description="Helical" evidence="8">
    <location>
        <begin position="171"/>
        <end position="197"/>
    </location>
</feature>
<evidence type="ECO:0000256" key="6">
    <source>
        <dbReference type="ARBA" id="ARBA00022989"/>
    </source>
</evidence>
<dbReference type="OrthoDB" id="9787557at2"/>
<dbReference type="CDD" id="cd18587">
    <property type="entry name" value="ABC_6TM_LapB_like"/>
    <property type="match status" value="1"/>
</dbReference>
<dbReference type="EMBL" id="CABVIH010000061">
    <property type="protein sequence ID" value="VVP60923.1"/>
    <property type="molecule type" value="Genomic_DNA"/>
</dbReference>
<keyword evidence="2 8" id="KW-0812">Transmembrane</keyword>
<dbReference type="InterPro" id="IPR011527">
    <property type="entry name" value="ABC1_TM_dom"/>
</dbReference>